<evidence type="ECO:0000313" key="14">
    <source>
        <dbReference type="Proteomes" id="UP001285244"/>
    </source>
</evidence>
<feature type="transmembrane region" description="Helical" evidence="11">
    <location>
        <begin position="281"/>
        <end position="303"/>
    </location>
</feature>
<dbReference type="InterPro" id="IPR051125">
    <property type="entry name" value="ABC-4/HrtB_transporter"/>
</dbReference>
<keyword evidence="6" id="KW-1003">Cell membrane</keyword>
<comment type="subcellular location">
    <subcellularLocation>
        <location evidence="1">Cell membrane</location>
        <topology evidence="1">Multi-pass membrane protein</topology>
    </subcellularLocation>
</comment>
<reference evidence="13 14" key="1">
    <citation type="submission" date="2022-03" db="EMBL/GenBank/DDBJ databases">
        <title>Novel taxa within the pig intestine.</title>
        <authorList>
            <person name="Wylensek D."/>
            <person name="Bishof K."/>
            <person name="Afrizal A."/>
            <person name="Clavel T."/>
        </authorList>
    </citation>
    <scope>NUCLEOTIDE SEQUENCE [LARGE SCALE GENOMIC DNA]</scope>
    <source>
        <strain evidence="13 14">Cla-KB-P134</strain>
    </source>
</reference>
<feature type="domain" description="ABC3 transporter permease C-terminal" evidence="12">
    <location>
        <begin position="240"/>
        <end position="351"/>
    </location>
</feature>
<evidence type="ECO:0000256" key="2">
    <source>
        <dbReference type="ARBA" id="ARBA00008697"/>
    </source>
</evidence>
<evidence type="ECO:0000256" key="4">
    <source>
        <dbReference type="ARBA" id="ARBA00016962"/>
    </source>
</evidence>
<dbReference type="EMBL" id="JALBUS010000009">
    <property type="protein sequence ID" value="MDX8417576.1"/>
    <property type="molecule type" value="Genomic_DNA"/>
</dbReference>
<protein>
    <recommendedName>
        <fullName evidence="4">Putative hemin transport system permease protein HrtB</fullName>
    </recommendedName>
</protein>
<accession>A0ABU4WLZ7</accession>
<gene>
    <name evidence="13" type="ORF">MOZ64_06935</name>
</gene>
<proteinExistence type="inferred from homology"/>
<evidence type="ECO:0000256" key="6">
    <source>
        <dbReference type="ARBA" id="ARBA00022475"/>
    </source>
</evidence>
<dbReference type="InterPro" id="IPR003838">
    <property type="entry name" value="ABC3_permease_C"/>
</dbReference>
<name>A0ABU4WLZ7_9FIRM</name>
<dbReference type="PANTHER" id="PTHR43738:SF1">
    <property type="entry name" value="HEMIN TRANSPORT SYSTEM PERMEASE PROTEIN HRTB-RELATED"/>
    <property type="match status" value="1"/>
</dbReference>
<keyword evidence="14" id="KW-1185">Reference proteome</keyword>
<organism evidence="13 14">
    <name type="scientific">Absicoccus intestinalis</name>
    <dbReference type="NCBI Taxonomy" id="2926319"/>
    <lineage>
        <taxon>Bacteria</taxon>
        <taxon>Bacillati</taxon>
        <taxon>Bacillota</taxon>
        <taxon>Erysipelotrichia</taxon>
        <taxon>Erysipelotrichales</taxon>
        <taxon>Erysipelotrichaceae</taxon>
        <taxon>Absicoccus</taxon>
    </lineage>
</organism>
<dbReference type="PANTHER" id="PTHR43738">
    <property type="entry name" value="ABC TRANSPORTER, MEMBRANE PROTEIN"/>
    <property type="match status" value="1"/>
</dbReference>
<evidence type="ECO:0000256" key="11">
    <source>
        <dbReference type="SAM" id="Phobius"/>
    </source>
</evidence>
<evidence type="ECO:0000256" key="8">
    <source>
        <dbReference type="ARBA" id="ARBA00022989"/>
    </source>
</evidence>
<feature type="transmembrane region" description="Helical" evidence="11">
    <location>
        <begin position="12"/>
        <end position="36"/>
    </location>
</feature>
<keyword evidence="9 11" id="KW-0472">Membrane</keyword>
<keyword evidence="7 11" id="KW-0812">Transmembrane</keyword>
<keyword evidence="5" id="KW-0813">Transport</keyword>
<dbReference type="Proteomes" id="UP001285244">
    <property type="component" value="Unassembled WGS sequence"/>
</dbReference>
<evidence type="ECO:0000256" key="9">
    <source>
        <dbReference type="ARBA" id="ARBA00023136"/>
    </source>
</evidence>
<evidence type="ECO:0000256" key="7">
    <source>
        <dbReference type="ARBA" id="ARBA00022692"/>
    </source>
</evidence>
<evidence type="ECO:0000313" key="13">
    <source>
        <dbReference type="EMBL" id="MDX8417576.1"/>
    </source>
</evidence>
<dbReference type="RefSeq" id="WP_320325861.1">
    <property type="nucleotide sequence ID" value="NZ_JALBUS010000009.1"/>
</dbReference>
<evidence type="ECO:0000256" key="5">
    <source>
        <dbReference type="ARBA" id="ARBA00022448"/>
    </source>
</evidence>
<dbReference type="Pfam" id="PF02687">
    <property type="entry name" value="FtsX"/>
    <property type="match status" value="1"/>
</dbReference>
<evidence type="ECO:0000256" key="1">
    <source>
        <dbReference type="ARBA" id="ARBA00004651"/>
    </source>
</evidence>
<keyword evidence="8 11" id="KW-1133">Transmembrane helix</keyword>
<evidence type="ECO:0000256" key="10">
    <source>
        <dbReference type="ARBA" id="ARBA00024973"/>
    </source>
</evidence>
<comment type="function">
    <text evidence="10">Part of the ABC transporter complex hrt involved in hemin import. Responsible for the translocation of the substrate across the membrane.</text>
</comment>
<comment type="similarity">
    <text evidence="2">Belongs to the ABC-4 integral membrane protein family. HrtB subfamily.</text>
</comment>
<evidence type="ECO:0000259" key="12">
    <source>
        <dbReference type="Pfam" id="PF02687"/>
    </source>
</evidence>
<comment type="subunit">
    <text evidence="3">The complex is composed of two ATP-binding proteins (HrtA), two transmembrane proteins (HrtB) and a solute-binding protein.</text>
</comment>
<comment type="caution">
    <text evidence="13">The sequence shown here is derived from an EMBL/GenBank/DDBJ whole genome shotgun (WGS) entry which is preliminary data.</text>
</comment>
<sequence length="359" mass="39584">MRLAWKELKYNWRRYALISIIVLLMMFMVLSLSGLVNGLGRAVSSSVESLDAQSFVLSDDSEKLLTVSNLSDRQYQEITKQTKGKTTSLDVLRTYIQTANSDEKKDAVYFAIDPHSFLSPSNQLAKSKAENPVVLDDAFQEDGIQVGDHIKDASTGVVMSVCGFVSDQMYGHVSVIYMSSDTYASIMKKVNPQAYVKSYHAIAVQSNTPKINVDGTAVYSKSEIINSIPGYRAEQSTITMVIWMLVIITAVIIGIFFYVINLQKEKEFGVLKAIGTSMRQLRQFILCQVLLIASFGAILAAILTQILSYVLPSSMPFYLNGRAEITILLAFVLISLVGGLVSVRRVAKIDPAMIIGGDN</sequence>
<feature type="transmembrane region" description="Helical" evidence="11">
    <location>
        <begin position="240"/>
        <end position="260"/>
    </location>
</feature>
<evidence type="ECO:0000256" key="3">
    <source>
        <dbReference type="ARBA" id="ARBA00011131"/>
    </source>
</evidence>
<feature type="transmembrane region" description="Helical" evidence="11">
    <location>
        <begin position="323"/>
        <end position="343"/>
    </location>
</feature>